<dbReference type="EMBL" id="LAZR01054014">
    <property type="protein sequence ID" value="KKK79464.1"/>
    <property type="molecule type" value="Genomic_DNA"/>
</dbReference>
<proteinExistence type="predicted"/>
<protein>
    <submittedName>
        <fullName evidence="1">Uncharacterized protein</fullName>
    </submittedName>
</protein>
<organism evidence="1">
    <name type="scientific">marine sediment metagenome</name>
    <dbReference type="NCBI Taxonomy" id="412755"/>
    <lineage>
        <taxon>unclassified sequences</taxon>
        <taxon>metagenomes</taxon>
        <taxon>ecological metagenomes</taxon>
    </lineage>
</organism>
<gene>
    <name evidence="1" type="ORF">LCGC14_2833240</name>
</gene>
<comment type="caution">
    <text evidence="1">The sequence shown here is derived from an EMBL/GenBank/DDBJ whole genome shotgun (WGS) entry which is preliminary data.</text>
</comment>
<evidence type="ECO:0000313" key="1">
    <source>
        <dbReference type="EMBL" id="KKK79464.1"/>
    </source>
</evidence>
<dbReference type="AlphaFoldDB" id="A0A0F9ALX3"/>
<accession>A0A0F9ALX3</accession>
<reference evidence="1" key="1">
    <citation type="journal article" date="2015" name="Nature">
        <title>Complex archaea that bridge the gap between prokaryotes and eukaryotes.</title>
        <authorList>
            <person name="Spang A."/>
            <person name="Saw J.H."/>
            <person name="Jorgensen S.L."/>
            <person name="Zaremba-Niedzwiedzka K."/>
            <person name="Martijn J."/>
            <person name="Lind A.E."/>
            <person name="van Eijk R."/>
            <person name="Schleper C."/>
            <person name="Guy L."/>
            <person name="Ettema T.J."/>
        </authorList>
    </citation>
    <scope>NUCLEOTIDE SEQUENCE</scope>
</reference>
<feature type="non-terminal residue" evidence="1">
    <location>
        <position position="1"/>
    </location>
</feature>
<sequence length="40" mass="4303">DIAVAVDEKKLADDIEHLEDVLGQLDGKLSLKNATVLVDV</sequence>
<name>A0A0F9ALX3_9ZZZZ</name>